<dbReference type="GO" id="GO:0003677">
    <property type="term" value="F:DNA binding"/>
    <property type="evidence" value="ECO:0007669"/>
    <property type="project" value="UniProtKB-KW"/>
</dbReference>
<dbReference type="InterPro" id="IPR001387">
    <property type="entry name" value="Cro/C1-type_HTH"/>
</dbReference>
<comment type="caution">
    <text evidence="3">The sequence shown here is derived from an EMBL/GenBank/DDBJ whole genome shotgun (WGS) entry which is preliminary data.</text>
</comment>
<dbReference type="Pfam" id="PF01381">
    <property type="entry name" value="HTH_3"/>
    <property type="match status" value="1"/>
</dbReference>
<dbReference type="PROSITE" id="PS50943">
    <property type="entry name" value="HTH_CROC1"/>
    <property type="match status" value="1"/>
</dbReference>
<dbReference type="PANTHER" id="PTHR46797">
    <property type="entry name" value="HTH-TYPE TRANSCRIPTIONAL REGULATOR"/>
    <property type="match status" value="1"/>
</dbReference>
<sequence>MTEKINLREFVAKQIRLLRLKSGMTQEYLAEKADLGFNYIYRLENKQLNVKLETIEKIIQALEVDMNTFFNIENQHQSGEFLQLIEDIRNLPTEKREPTIKALRDILKQIN</sequence>
<dbReference type="GO" id="GO:0003700">
    <property type="term" value="F:DNA-binding transcription factor activity"/>
    <property type="evidence" value="ECO:0007669"/>
    <property type="project" value="TreeGrafter"/>
</dbReference>
<dbReference type="AlphaFoldDB" id="A0A081QVH1"/>
<organism evidence="3 4">
    <name type="scientific">Streptococcus mitis</name>
    <dbReference type="NCBI Taxonomy" id="28037"/>
    <lineage>
        <taxon>Bacteria</taxon>
        <taxon>Bacillati</taxon>
        <taxon>Bacillota</taxon>
        <taxon>Bacilli</taxon>
        <taxon>Lactobacillales</taxon>
        <taxon>Streptococcaceae</taxon>
        <taxon>Streptococcus</taxon>
        <taxon>Streptococcus mitis group</taxon>
    </lineage>
</organism>
<gene>
    <name evidence="3" type="ORF">SK578_0309</name>
</gene>
<protein>
    <submittedName>
        <fullName evidence="3">Helix-turn-helix family protein</fullName>
    </submittedName>
</protein>
<name>A0A081QVH1_STRMT</name>
<keyword evidence="1" id="KW-0238">DNA-binding</keyword>
<evidence type="ECO:0000259" key="2">
    <source>
        <dbReference type="PROSITE" id="PS50943"/>
    </source>
</evidence>
<proteinExistence type="predicted"/>
<dbReference type="Proteomes" id="UP000028089">
    <property type="component" value="Unassembled WGS sequence"/>
</dbReference>
<dbReference type="PANTHER" id="PTHR46797:SF1">
    <property type="entry name" value="METHYLPHOSPHONATE SYNTHASE"/>
    <property type="match status" value="1"/>
</dbReference>
<feature type="domain" description="HTH cro/C1-type" evidence="2">
    <location>
        <begin position="15"/>
        <end position="69"/>
    </location>
</feature>
<dbReference type="InterPro" id="IPR050807">
    <property type="entry name" value="TransReg_Diox_bact_type"/>
</dbReference>
<reference evidence="3 4" key="1">
    <citation type="submission" date="2014-05" db="EMBL/GenBank/DDBJ databases">
        <authorList>
            <person name="Daugherty S.C."/>
            <person name="Tallon L.J."/>
            <person name="Sadzewicz L."/>
            <person name="Kilian M."/>
            <person name="Tettelin H."/>
        </authorList>
    </citation>
    <scope>NUCLEOTIDE SEQUENCE [LARGE SCALE GENOMIC DNA]</scope>
    <source>
        <strain evidence="3 4">SK578</strain>
    </source>
</reference>
<dbReference type="PATRIC" id="fig|28037.93.peg.296"/>
<evidence type="ECO:0000313" key="3">
    <source>
        <dbReference type="EMBL" id="KEQ46944.1"/>
    </source>
</evidence>
<dbReference type="RefSeq" id="WP_042750108.1">
    <property type="nucleotide sequence ID" value="NZ_JPFY01000011.1"/>
</dbReference>
<accession>A0A081QVH1</accession>
<evidence type="ECO:0000313" key="4">
    <source>
        <dbReference type="Proteomes" id="UP000028089"/>
    </source>
</evidence>
<dbReference type="InterPro" id="IPR010982">
    <property type="entry name" value="Lambda_DNA-bd_dom_sf"/>
</dbReference>
<dbReference type="CDD" id="cd00093">
    <property type="entry name" value="HTH_XRE"/>
    <property type="match status" value="1"/>
</dbReference>
<dbReference type="SMART" id="SM00530">
    <property type="entry name" value="HTH_XRE"/>
    <property type="match status" value="1"/>
</dbReference>
<dbReference type="GO" id="GO:0005829">
    <property type="term" value="C:cytosol"/>
    <property type="evidence" value="ECO:0007669"/>
    <property type="project" value="TreeGrafter"/>
</dbReference>
<dbReference type="Gene3D" id="1.10.260.40">
    <property type="entry name" value="lambda repressor-like DNA-binding domains"/>
    <property type="match status" value="1"/>
</dbReference>
<dbReference type="SUPFAM" id="SSF47413">
    <property type="entry name" value="lambda repressor-like DNA-binding domains"/>
    <property type="match status" value="1"/>
</dbReference>
<evidence type="ECO:0000256" key="1">
    <source>
        <dbReference type="ARBA" id="ARBA00023125"/>
    </source>
</evidence>
<dbReference type="EMBL" id="JPFY01000011">
    <property type="protein sequence ID" value="KEQ46944.1"/>
    <property type="molecule type" value="Genomic_DNA"/>
</dbReference>